<evidence type="ECO:0000313" key="1">
    <source>
        <dbReference type="EMBL" id="SFQ21798.1"/>
    </source>
</evidence>
<dbReference type="Proteomes" id="UP000199137">
    <property type="component" value="Unassembled WGS sequence"/>
</dbReference>
<accession>A0A1I5WQK4</accession>
<reference evidence="1 2" key="1">
    <citation type="submission" date="2016-10" db="EMBL/GenBank/DDBJ databases">
        <authorList>
            <person name="de Groot N.N."/>
        </authorList>
    </citation>
    <scope>NUCLEOTIDE SEQUENCE [LARGE SCALE GENOMIC DNA]</scope>
    <source>
        <strain evidence="1 2">DSM 44637</strain>
    </source>
</reference>
<name>A0A1I5WQK4_9PSEU</name>
<dbReference type="EMBL" id="FOWC01000009">
    <property type="protein sequence ID" value="SFQ21798.1"/>
    <property type="molecule type" value="Genomic_DNA"/>
</dbReference>
<organism evidence="1 2">
    <name type="scientific">Amycolatopsis rubida</name>
    <dbReference type="NCBI Taxonomy" id="112413"/>
    <lineage>
        <taxon>Bacteria</taxon>
        <taxon>Bacillati</taxon>
        <taxon>Actinomycetota</taxon>
        <taxon>Actinomycetes</taxon>
        <taxon>Pseudonocardiales</taxon>
        <taxon>Pseudonocardiaceae</taxon>
        <taxon>Amycolatopsis</taxon>
    </lineage>
</organism>
<proteinExistence type="predicted"/>
<dbReference type="RefSeq" id="WP_208865391.1">
    <property type="nucleotide sequence ID" value="NZ_FOWC01000009.1"/>
</dbReference>
<sequence length="387" mass="41649">MTAVQAIARIPTASIGKLVCHPKLPLVAGIDQDRPAVRLYYAERVLREFGAVGADSAQYGKFDRWPVVAWHPERPELVVSGGGETVRWTRNGTSVLDIAVSDDVAFSPDGQSLWTSPTPPGLCDRSDVIDLGTGIVEFAPVWDTGIVAHPAGGLIATKQSDQGATFVLFSRPGDRLRFRDRALILDGGGYGLPVFSPDGRHLAIRGDDPGHLVLVFEFPSLRRVRKTTFSVPEPDSIDDMNWVAEYRSWAWHNIAFGTRPGALWIGTPSGTVLELDVERGRTTEHKLLRSAVTALAATSSGDLVVAGDGELALVPVPGPRTVADPATVAEFLASTAEIPGDGLPEDHVVHTDGISTWGQEDLATITEAAPGDPHWLQTRAWLNARRS</sequence>
<gene>
    <name evidence="1" type="ORF">SAMN05421854_109339</name>
</gene>
<dbReference type="STRING" id="112413.SAMN05421854_109339"/>
<evidence type="ECO:0000313" key="2">
    <source>
        <dbReference type="Proteomes" id="UP000199137"/>
    </source>
</evidence>
<dbReference type="AlphaFoldDB" id="A0A1I5WQK4"/>
<protein>
    <submittedName>
        <fullName evidence="1">WD40-like Beta Propeller Repeat</fullName>
    </submittedName>
</protein>
<dbReference type="InterPro" id="IPR011044">
    <property type="entry name" value="Quino_amine_DH_bsu"/>
</dbReference>
<dbReference type="SUPFAM" id="SSF50969">
    <property type="entry name" value="YVTN repeat-like/Quinoprotein amine dehydrogenase"/>
    <property type="match status" value="1"/>
</dbReference>